<protein>
    <submittedName>
        <fullName evidence="2">GNAT family N-acetyltransferase</fullName>
    </submittedName>
</protein>
<dbReference type="GO" id="GO:0016747">
    <property type="term" value="F:acyltransferase activity, transferring groups other than amino-acyl groups"/>
    <property type="evidence" value="ECO:0007669"/>
    <property type="project" value="InterPro"/>
</dbReference>
<gene>
    <name evidence="2" type="ORF">CRD36_00695</name>
</gene>
<sequence>MSYRLSFDHADQQLDVIHAYLAQTYWSPGIPRETVAKAIKGSLCIGVFAEDGAQVGFARVITDRATFAYLADVFIVDGHGGQGLAQKMVRALLDHSEMQGLRRWMLATSDAHGVYEKCGFTALANPDIMMEINRPDIYQG</sequence>
<dbReference type="AlphaFoldDB" id="A0A2G4YVU5"/>
<dbReference type="SUPFAM" id="SSF55729">
    <property type="entry name" value="Acyl-CoA N-acyltransferases (Nat)"/>
    <property type="match status" value="1"/>
</dbReference>
<dbReference type="InterPro" id="IPR000182">
    <property type="entry name" value="GNAT_dom"/>
</dbReference>
<dbReference type="PANTHER" id="PTHR43233:SF1">
    <property type="entry name" value="FAMILY N-ACETYLTRANSFERASE, PUTATIVE (AFU_ORTHOLOGUE AFUA_6G03350)-RELATED"/>
    <property type="match status" value="1"/>
</dbReference>
<keyword evidence="2" id="KW-0808">Transferase</keyword>
<dbReference type="Proteomes" id="UP000229730">
    <property type="component" value="Unassembled WGS sequence"/>
</dbReference>
<evidence type="ECO:0000313" key="3">
    <source>
        <dbReference type="Proteomes" id="UP000229730"/>
    </source>
</evidence>
<dbReference type="Gene3D" id="3.40.630.30">
    <property type="match status" value="1"/>
</dbReference>
<proteinExistence type="predicted"/>
<dbReference type="InterPro" id="IPR016181">
    <property type="entry name" value="Acyl_CoA_acyltransferase"/>
</dbReference>
<evidence type="ECO:0000313" key="2">
    <source>
        <dbReference type="EMBL" id="PHZ86439.1"/>
    </source>
</evidence>
<accession>A0A2G4YVU5</accession>
<dbReference type="RefSeq" id="WP_099470816.1">
    <property type="nucleotide sequence ID" value="NZ_CP041025.1"/>
</dbReference>
<evidence type="ECO:0000259" key="1">
    <source>
        <dbReference type="PROSITE" id="PS51186"/>
    </source>
</evidence>
<feature type="domain" description="N-acetyltransferase" evidence="1">
    <location>
        <begin position="1"/>
        <end position="135"/>
    </location>
</feature>
<dbReference type="PANTHER" id="PTHR43233">
    <property type="entry name" value="FAMILY N-ACETYLTRANSFERASE, PUTATIVE (AFU_ORTHOLOGUE AFUA_6G03350)-RELATED"/>
    <property type="match status" value="1"/>
</dbReference>
<organism evidence="2 3">
    <name type="scientific">Paremcibacter congregatus</name>
    <dbReference type="NCBI Taxonomy" id="2043170"/>
    <lineage>
        <taxon>Bacteria</taxon>
        <taxon>Pseudomonadati</taxon>
        <taxon>Pseudomonadota</taxon>
        <taxon>Alphaproteobacteria</taxon>
        <taxon>Emcibacterales</taxon>
        <taxon>Emcibacteraceae</taxon>
        <taxon>Paremcibacter</taxon>
    </lineage>
</organism>
<dbReference type="EMBL" id="PDEM01000007">
    <property type="protein sequence ID" value="PHZ86439.1"/>
    <property type="molecule type" value="Genomic_DNA"/>
</dbReference>
<reference evidence="2 3" key="1">
    <citation type="submission" date="2017-10" db="EMBL/GenBank/DDBJ databases">
        <title>Frigbacter circumglobatus gen. nov. sp. nov., isolated from sediment cultured in situ.</title>
        <authorList>
            <person name="Zhao Z."/>
        </authorList>
    </citation>
    <scope>NUCLEOTIDE SEQUENCE [LARGE SCALE GENOMIC DNA]</scope>
    <source>
        <strain evidence="2 3">ZYL</strain>
    </source>
</reference>
<name>A0A2G4YVU5_9PROT</name>
<dbReference type="OrthoDB" id="9797417at2"/>
<dbReference type="PROSITE" id="PS51186">
    <property type="entry name" value="GNAT"/>
    <property type="match status" value="1"/>
</dbReference>
<comment type="caution">
    <text evidence="2">The sequence shown here is derived from an EMBL/GenBank/DDBJ whole genome shotgun (WGS) entry which is preliminary data.</text>
</comment>
<dbReference type="CDD" id="cd04301">
    <property type="entry name" value="NAT_SF"/>
    <property type="match status" value="1"/>
</dbReference>
<dbReference type="InParanoid" id="A0A2G4YVU5"/>
<dbReference type="InterPro" id="IPR053144">
    <property type="entry name" value="Acetyltransferase_Butenolide"/>
</dbReference>
<keyword evidence="3" id="KW-1185">Reference proteome</keyword>
<dbReference type="Pfam" id="PF00583">
    <property type="entry name" value="Acetyltransf_1"/>
    <property type="match status" value="1"/>
</dbReference>